<feature type="domain" description="BZIP" evidence="7">
    <location>
        <begin position="21"/>
        <end position="63"/>
    </location>
</feature>
<dbReference type="InterPro" id="IPR045314">
    <property type="entry name" value="bZIP_plant_GBF1"/>
</dbReference>
<name>A0A8B8PYQ5_9MYRT</name>
<dbReference type="PANTHER" id="PTHR45764:SF31">
    <property type="entry name" value="BASIC LEUCINE ZIPPER 1"/>
    <property type="match status" value="1"/>
</dbReference>
<keyword evidence="5" id="KW-0539">Nucleus</keyword>
<evidence type="ECO:0000256" key="3">
    <source>
        <dbReference type="ARBA" id="ARBA00023125"/>
    </source>
</evidence>
<dbReference type="SUPFAM" id="SSF57959">
    <property type="entry name" value="Leucine zipper domain"/>
    <property type="match status" value="1"/>
</dbReference>
<dbReference type="GO" id="GO:0003700">
    <property type="term" value="F:DNA-binding transcription factor activity"/>
    <property type="evidence" value="ECO:0007669"/>
    <property type="project" value="InterPro"/>
</dbReference>
<dbReference type="InterPro" id="IPR004827">
    <property type="entry name" value="bZIP"/>
</dbReference>
<protein>
    <submittedName>
        <fullName evidence="9">BZIP transcription factor 2-like</fullName>
    </submittedName>
</protein>
<reference evidence="8" key="1">
    <citation type="submission" date="2025-05" db="UniProtKB">
        <authorList>
            <consortium name="RefSeq"/>
        </authorList>
    </citation>
    <scope>NUCLEOTIDE SEQUENCE [LARGE SCALE GENOMIC DNA]</scope>
</reference>
<evidence type="ECO:0000256" key="4">
    <source>
        <dbReference type="ARBA" id="ARBA00023163"/>
    </source>
</evidence>
<dbReference type="PROSITE" id="PS00036">
    <property type="entry name" value="BZIP_BASIC"/>
    <property type="match status" value="1"/>
</dbReference>
<dbReference type="Proteomes" id="UP000827889">
    <property type="component" value="Chromosome 1"/>
</dbReference>
<evidence type="ECO:0000313" key="9">
    <source>
        <dbReference type="RefSeq" id="XP_030539939.2"/>
    </source>
</evidence>
<dbReference type="Pfam" id="PF00170">
    <property type="entry name" value="bZIP_1"/>
    <property type="match status" value="1"/>
</dbReference>
<feature type="compositionally biased region" description="Basic and acidic residues" evidence="6">
    <location>
        <begin position="13"/>
        <end position="22"/>
    </location>
</feature>
<dbReference type="GO" id="GO:0005634">
    <property type="term" value="C:nucleus"/>
    <property type="evidence" value="ECO:0007669"/>
    <property type="project" value="UniProtKB-SubCell"/>
</dbReference>
<reference evidence="9" key="2">
    <citation type="submission" date="2025-08" db="UniProtKB">
        <authorList>
            <consortium name="RefSeq"/>
        </authorList>
    </citation>
    <scope>IDENTIFICATION</scope>
    <source>
        <tissue evidence="9">Leaf</tissue>
    </source>
</reference>
<dbReference type="PANTHER" id="PTHR45764">
    <property type="entry name" value="BZIP TRANSCRIPTION FACTOR 44"/>
    <property type="match status" value="1"/>
</dbReference>
<evidence type="ECO:0000259" key="7">
    <source>
        <dbReference type="PROSITE" id="PS50217"/>
    </source>
</evidence>
<comment type="subcellular location">
    <subcellularLocation>
        <location evidence="1">Nucleus</location>
    </subcellularLocation>
</comment>
<dbReference type="GO" id="GO:0045893">
    <property type="term" value="P:positive regulation of DNA-templated transcription"/>
    <property type="evidence" value="ECO:0007669"/>
    <property type="project" value="TreeGrafter"/>
</dbReference>
<accession>A0A8B8PYQ5</accession>
<evidence type="ECO:0000313" key="8">
    <source>
        <dbReference type="Proteomes" id="UP000827889"/>
    </source>
</evidence>
<evidence type="ECO:0000256" key="5">
    <source>
        <dbReference type="ARBA" id="ARBA00023242"/>
    </source>
</evidence>
<keyword evidence="8" id="KW-1185">Reference proteome</keyword>
<dbReference type="SMART" id="SM00338">
    <property type="entry name" value="BRLZ"/>
    <property type="match status" value="1"/>
</dbReference>
<evidence type="ECO:0000256" key="2">
    <source>
        <dbReference type="ARBA" id="ARBA00023015"/>
    </source>
</evidence>
<proteinExistence type="predicted"/>
<keyword evidence="2" id="KW-0805">Transcription regulation</keyword>
<dbReference type="GO" id="GO:0046982">
    <property type="term" value="F:protein heterodimerization activity"/>
    <property type="evidence" value="ECO:0007669"/>
    <property type="project" value="UniProtKB-ARBA"/>
</dbReference>
<dbReference type="InterPro" id="IPR046347">
    <property type="entry name" value="bZIP_sf"/>
</dbReference>
<evidence type="ECO:0000256" key="6">
    <source>
        <dbReference type="SAM" id="MobiDB-lite"/>
    </source>
</evidence>
<gene>
    <name evidence="9" type="primary">LOC115747790</name>
</gene>
<feature type="region of interest" description="Disordered" evidence="6">
    <location>
        <begin position="1"/>
        <end position="53"/>
    </location>
</feature>
<dbReference type="GeneID" id="115747790"/>
<dbReference type="PROSITE" id="PS50217">
    <property type="entry name" value="BZIP"/>
    <property type="match status" value="1"/>
</dbReference>
<dbReference type="RefSeq" id="XP_030539939.2">
    <property type="nucleotide sequence ID" value="XM_030684079.2"/>
</dbReference>
<organism evidence="8 9">
    <name type="scientific">Rhodamnia argentea</name>
    <dbReference type="NCBI Taxonomy" id="178133"/>
    <lineage>
        <taxon>Eukaryota</taxon>
        <taxon>Viridiplantae</taxon>
        <taxon>Streptophyta</taxon>
        <taxon>Embryophyta</taxon>
        <taxon>Tracheophyta</taxon>
        <taxon>Spermatophyta</taxon>
        <taxon>Magnoliopsida</taxon>
        <taxon>eudicotyledons</taxon>
        <taxon>Gunneridae</taxon>
        <taxon>Pentapetalae</taxon>
        <taxon>rosids</taxon>
        <taxon>malvids</taxon>
        <taxon>Myrtales</taxon>
        <taxon>Myrtaceae</taxon>
        <taxon>Myrtoideae</taxon>
        <taxon>Myrteae</taxon>
        <taxon>Australasian group</taxon>
        <taxon>Rhodamnia</taxon>
    </lineage>
</organism>
<evidence type="ECO:0000256" key="1">
    <source>
        <dbReference type="ARBA" id="ARBA00004123"/>
    </source>
</evidence>
<dbReference type="KEGG" id="rarg:115747790"/>
<feature type="compositionally biased region" description="Polar residues" evidence="6">
    <location>
        <begin position="1"/>
        <end position="11"/>
    </location>
</feature>
<dbReference type="AlphaFoldDB" id="A0A8B8PYQ5"/>
<dbReference type="GO" id="GO:0000976">
    <property type="term" value="F:transcription cis-regulatory region binding"/>
    <property type="evidence" value="ECO:0007669"/>
    <property type="project" value="TreeGrafter"/>
</dbReference>
<keyword evidence="4" id="KW-0804">Transcription</keyword>
<keyword evidence="3" id="KW-0238">DNA-binding</keyword>
<dbReference type="Gene3D" id="1.20.5.170">
    <property type="match status" value="1"/>
</dbReference>
<dbReference type="CDD" id="cd14702">
    <property type="entry name" value="bZIP_plant_GBF1"/>
    <property type="match status" value="1"/>
</dbReference>
<sequence length="140" mass="15991">MMSLAQGSSGSEADAKHLGSNEKKRRRMLSNRESARRSRMRKQKHLEDLTREMGELERENREIVRAYEAKSRCHLGLQWENDALLAEKAALENYLNSMESIISSFRQNGQCQRLGSGVQEPWLVHSPSQQMVASASMSRI</sequence>